<geneLocation type="plasmid" evidence="1 2">
    <name>megaplasmid pDF308</name>
</geneLocation>
<reference evidence="1 2" key="1">
    <citation type="journal article" date="2010" name="DNA Res.">
        <title>Bacterial lifestyle in a deep-sea hydrothermal vent chimney revealed by the genome sequence of the thermophilic bacterium Deferribacter desulfuricans SSM1.</title>
        <authorList>
            <person name="Takaki Y."/>
            <person name="Shimamura S."/>
            <person name="Nakagawa S."/>
            <person name="Fukuhara Y."/>
            <person name="Horikawa H."/>
            <person name="Ankai A."/>
            <person name="Harada T."/>
            <person name="Hosoyama A."/>
            <person name="Oguchi A."/>
            <person name="Fukui S."/>
            <person name="Fujita N."/>
            <person name="Takami H."/>
            <person name="Takai K."/>
        </authorList>
    </citation>
    <scope>NUCLEOTIDE SEQUENCE [LARGE SCALE GENOMIC DNA]</scope>
    <source>
        <strain evidence="2">DSM 14783 / JCM 11476 / NBRC 101012 / SSM1</strain>
        <plasmid evidence="2">Plasmid megaplasmid pDF308</plasmid>
    </source>
</reference>
<sequence length="310" mass="35832">MKRNRVLKNKLFFILLLILLNFNILYAQQLVLPDPIPIQNNKSQSFSDLPLKYPYLVEYYGQVIPIVVPFSIPIIIELPDIVAEKTVESSLSGLEVYPKSREETKIIKLMATTNVNRETVLHVKLVSGMVLTFAVKIVKINKNTDVFQFNTRYKVIDKIHTKQNQPMGYIKQIRVDSPDVVNYAVDRLAYQQLLALAGLNEDIPVKDTDYTVSEDKNRVIKIKKYTVASTIITIKSALKGNDKRVPVMLFGLKTYFCNKKTTPYWVLNVDYIKNIFPEYYKISYNKEVDSIIEPNKCVPVYVIIWENIKN</sequence>
<accession>D3PEL3</accession>
<gene>
    <name evidence="1" type="ordered locus">DEFDS_P027</name>
</gene>
<keyword evidence="2" id="KW-1185">Reference proteome</keyword>
<organism evidence="1 2">
    <name type="scientific">Deferribacter desulfuricans (strain DSM 14783 / JCM 11476 / NBRC 101012 / SSM1)</name>
    <dbReference type="NCBI Taxonomy" id="639282"/>
    <lineage>
        <taxon>Bacteria</taxon>
        <taxon>Pseudomonadati</taxon>
        <taxon>Deferribacterota</taxon>
        <taxon>Deferribacteres</taxon>
        <taxon>Deferribacterales</taxon>
        <taxon>Deferribacteraceae</taxon>
        <taxon>Deferribacter</taxon>
    </lineage>
</organism>
<dbReference type="Proteomes" id="UP000001520">
    <property type="component" value="Plasmid megaplasmid pDF308"/>
</dbReference>
<dbReference type="KEGG" id="ddf:DEFDS_P027"/>
<evidence type="ECO:0000313" key="2">
    <source>
        <dbReference type="Proteomes" id="UP000001520"/>
    </source>
</evidence>
<protein>
    <submittedName>
        <fullName evidence="1">Uncharacterized protein</fullName>
    </submittedName>
</protein>
<dbReference type="EMBL" id="AP011530">
    <property type="protein sequence ID" value="BAI81655.1"/>
    <property type="molecule type" value="Genomic_DNA"/>
</dbReference>
<evidence type="ECO:0000313" key="1">
    <source>
        <dbReference type="EMBL" id="BAI81655.1"/>
    </source>
</evidence>
<dbReference type="HOGENOM" id="CLU_896354_0_0_0"/>
<name>D3PEL3_DEFDS</name>
<dbReference type="AlphaFoldDB" id="D3PEL3"/>
<dbReference type="RefSeq" id="WP_013008900.1">
    <property type="nucleotide sequence ID" value="NC_013940.1"/>
</dbReference>
<proteinExistence type="predicted"/>
<keyword evidence="1" id="KW-0614">Plasmid</keyword>